<sequence length="206" mass="22519">MTNIYNTNLGYGAVLAVACVITAIILLCPILDIVCIVKRARRTLSPPFFLGVNITQGLFYIVNFALTMAGPRKGAVVIVISVFILLSFLGLLFYASVVYHQYRTGSLAGTYIPTVNPEMHNLVASNTSYPRIADPPAPLQFAYAQKEYPKSTATYYDLESVGRVRQFGPPGYAPANAACEPFRPADSKTDEPGQQLENRVHPRSAV</sequence>
<dbReference type="OrthoDB" id="5211263at2759"/>
<dbReference type="EMBL" id="CP003006">
    <property type="protein sequence ID" value="AEO59757.1"/>
    <property type="molecule type" value="Genomic_DNA"/>
</dbReference>
<keyword evidence="2" id="KW-0812">Transmembrane</keyword>
<dbReference type="InParanoid" id="G2QJK0"/>
<feature type="transmembrane region" description="Helical" evidence="2">
    <location>
        <begin position="48"/>
        <end position="69"/>
    </location>
</feature>
<dbReference type="GeneID" id="11507030"/>
<evidence type="ECO:0000313" key="4">
    <source>
        <dbReference type="Proteomes" id="UP000007322"/>
    </source>
</evidence>
<keyword evidence="2" id="KW-0472">Membrane</keyword>
<evidence type="ECO:0000256" key="1">
    <source>
        <dbReference type="SAM" id="MobiDB-lite"/>
    </source>
</evidence>
<reference evidence="3 4" key="1">
    <citation type="journal article" date="2011" name="Nat. Biotechnol.">
        <title>Comparative genomic analysis of the thermophilic biomass-degrading fungi Myceliophthora thermophila and Thielavia terrestris.</title>
        <authorList>
            <person name="Berka R.M."/>
            <person name="Grigoriev I.V."/>
            <person name="Otillar R."/>
            <person name="Salamov A."/>
            <person name="Grimwood J."/>
            <person name="Reid I."/>
            <person name="Ishmael N."/>
            <person name="John T."/>
            <person name="Darmond C."/>
            <person name="Moisan M.-C."/>
            <person name="Henrissat B."/>
            <person name="Coutinho P.M."/>
            <person name="Lombard V."/>
            <person name="Natvig D.O."/>
            <person name="Lindquist E."/>
            <person name="Schmutz J."/>
            <person name="Lucas S."/>
            <person name="Harris P."/>
            <person name="Powlowski J."/>
            <person name="Bellemare A."/>
            <person name="Taylor D."/>
            <person name="Butler G."/>
            <person name="de Vries R.P."/>
            <person name="Allijn I.E."/>
            <person name="van den Brink J."/>
            <person name="Ushinsky S."/>
            <person name="Storms R."/>
            <person name="Powell A.J."/>
            <person name="Paulsen I.T."/>
            <person name="Elbourne L.D.H."/>
            <person name="Baker S.E."/>
            <person name="Magnuson J."/>
            <person name="LaBoissiere S."/>
            <person name="Clutterbuck A.J."/>
            <person name="Martinez D."/>
            <person name="Wogulis M."/>
            <person name="de Leon A.L."/>
            <person name="Rey M.W."/>
            <person name="Tsang A."/>
        </authorList>
    </citation>
    <scope>NUCLEOTIDE SEQUENCE [LARGE SCALE GENOMIC DNA]</scope>
    <source>
        <strain evidence="4">ATCC 42464 / BCRC 31852 / DSM 1799</strain>
    </source>
</reference>
<dbReference type="HOGENOM" id="CLU_1332740_0_0_1"/>
<protein>
    <submittedName>
        <fullName evidence="3">Uncharacterized protein</fullName>
    </submittedName>
</protein>
<dbReference type="KEGG" id="mtm:MYCTH_2308278"/>
<evidence type="ECO:0000313" key="3">
    <source>
        <dbReference type="EMBL" id="AEO59757.1"/>
    </source>
</evidence>
<evidence type="ECO:0000256" key="2">
    <source>
        <dbReference type="SAM" id="Phobius"/>
    </source>
</evidence>
<feature type="transmembrane region" description="Helical" evidence="2">
    <location>
        <begin position="12"/>
        <end position="36"/>
    </location>
</feature>
<keyword evidence="2" id="KW-1133">Transmembrane helix</keyword>
<keyword evidence="4" id="KW-1185">Reference proteome</keyword>
<gene>
    <name evidence="3" type="ORF">MYCTH_2308278</name>
</gene>
<feature type="region of interest" description="Disordered" evidence="1">
    <location>
        <begin position="175"/>
        <end position="206"/>
    </location>
</feature>
<dbReference type="AlphaFoldDB" id="G2QJK0"/>
<organism evidence="3 4">
    <name type="scientific">Thermothelomyces thermophilus (strain ATCC 42464 / BCRC 31852 / DSM 1799)</name>
    <name type="common">Sporotrichum thermophile</name>
    <dbReference type="NCBI Taxonomy" id="573729"/>
    <lineage>
        <taxon>Eukaryota</taxon>
        <taxon>Fungi</taxon>
        <taxon>Dikarya</taxon>
        <taxon>Ascomycota</taxon>
        <taxon>Pezizomycotina</taxon>
        <taxon>Sordariomycetes</taxon>
        <taxon>Sordariomycetidae</taxon>
        <taxon>Sordariales</taxon>
        <taxon>Chaetomiaceae</taxon>
        <taxon>Thermothelomyces</taxon>
    </lineage>
</organism>
<accession>G2QJK0</accession>
<dbReference type="Proteomes" id="UP000007322">
    <property type="component" value="Chromosome 5"/>
</dbReference>
<dbReference type="eggNOG" id="ENOG502SH37">
    <property type="taxonomic scope" value="Eukaryota"/>
</dbReference>
<proteinExistence type="predicted"/>
<dbReference type="RefSeq" id="XP_003665002.1">
    <property type="nucleotide sequence ID" value="XM_003664954.1"/>
</dbReference>
<name>G2QJK0_THET4</name>
<dbReference type="VEuPathDB" id="FungiDB:MYCTH_2308278"/>
<feature type="transmembrane region" description="Helical" evidence="2">
    <location>
        <begin position="75"/>
        <end position="97"/>
    </location>
</feature>